<protein>
    <submittedName>
        <fullName evidence="1">Uncharacterized protein</fullName>
    </submittedName>
</protein>
<proteinExistence type="predicted"/>
<reference evidence="1" key="1">
    <citation type="submission" date="2013-07" db="EMBL/GenBank/DDBJ databases">
        <title>The genome of an arbuscular mycorrhizal fungus provides insights into the evolution of the oldest plant symbiosis.</title>
        <authorList>
            <consortium name="DOE Joint Genome Institute"/>
            <person name="Tisserant E."/>
            <person name="Malbreil M."/>
            <person name="Kuo A."/>
            <person name="Kohler A."/>
            <person name="Symeonidi A."/>
            <person name="Balestrini R."/>
            <person name="Charron P."/>
            <person name="Duensing N."/>
            <person name="Frei-dit-Frey N."/>
            <person name="Gianinazzi-Pearson V."/>
            <person name="Gilbert B."/>
            <person name="Handa Y."/>
            <person name="Hijri M."/>
            <person name="Kaul R."/>
            <person name="Kawaguchi M."/>
            <person name="Krajinski F."/>
            <person name="Lammers P."/>
            <person name="Lapierre D."/>
            <person name="Masclaux F.G."/>
            <person name="Murat C."/>
            <person name="Morin E."/>
            <person name="Ndikumana S."/>
            <person name="Pagni M."/>
            <person name="Petitpierre D."/>
            <person name="Requena N."/>
            <person name="Rosikiewicz P."/>
            <person name="Riley R."/>
            <person name="Saito K."/>
            <person name="San Clemente H."/>
            <person name="Shapiro H."/>
            <person name="van Tuinen D."/>
            <person name="Becard G."/>
            <person name="Bonfante P."/>
            <person name="Paszkowski U."/>
            <person name="Shachar-Hill Y."/>
            <person name="Young J.P."/>
            <person name="Sanders I.R."/>
            <person name="Henrissat B."/>
            <person name="Rensing S.A."/>
            <person name="Grigoriev I.V."/>
            <person name="Corradi N."/>
            <person name="Roux C."/>
            <person name="Martin F."/>
        </authorList>
    </citation>
    <scope>NUCLEOTIDE SEQUENCE</scope>
    <source>
        <strain evidence="1">DAOM 197198</strain>
    </source>
</reference>
<dbReference type="HOGENOM" id="CLU_3015389_0_0_1"/>
<dbReference type="AlphaFoldDB" id="U9SSZ0"/>
<name>U9SSZ0_RHIID</name>
<accession>U9SSZ0</accession>
<dbReference type="EMBL" id="KI298289">
    <property type="protein sequence ID" value="ERZ99058.1"/>
    <property type="molecule type" value="Genomic_DNA"/>
</dbReference>
<evidence type="ECO:0000313" key="1">
    <source>
        <dbReference type="EMBL" id="ERZ99058.1"/>
    </source>
</evidence>
<organism evidence="1">
    <name type="scientific">Rhizophagus irregularis (strain DAOM 181602 / DAOM 197198 / MUCL 43194)</name>
    <name type="common">Arbuscular mycorrhizal fungus</name>
    <name type="synonym">Glomus intraradices</name>
    <dbReference type="NCBI Taxonomy" id="747089"/>
    <lineage>
        <taxon>Eukaryota</taxon>
        <taxon>Fungi</taxon>
        <taxon>Fungi incertae sedis</taxon>
        <taxon>Mucoromycota</taxon>
        <taxon>Glomeromycotina</taxon>
        <taxon>Glomeromycetes</taxon>
        <taxon>Glomerales</taxon>
        <taxon>Glomeraceae</taxon>
        <taxon>Rhizophagus</taxon>
    </lineage>
</organism>
<sequence length="56" mass="6413">MDDDPNHPINRKFLGSPYSPPLINCCCIITYYNNIKNQIIVKRSINSTAPLFENES</sequence>
<gene>
    <name evidence="1" type="ORF">GLOINDRAFT_9921</name>
</gene>